<comment type="similarity">
    <text evidence="1 6">Belongs to the hexokinase family.</text>
</comment>
<dbReference type="InterPro" id="IPR022672">
    <property type="entry name" value="Hexokinase_N"/>
</dbReference>
<dbReference type="InterPro" id="IPR043129">
    <property type="entry name" value="ATPase_NBD"/>
</dbReference>
<dbReference type="GO" id="GO:0005536">
    <property type="term" value="F:D-glucose binding"/>
    <property type="evidence" value="ECO:0007669"/>
    <property type="project" value="InterPro"/>
</dbReference>
<sequence>MSHVQIMQKRICEKAIESSDSVSEALFEESELSSCSNPSSSIEDDAQPQNSLSEALKSITESFSEKHVSSFVNKLYGELLQAFTTNSDRTLIKTKAPIPTTNEKGRFLVIDLGGSTFKVFVVDLLGDCKAAIVSGKVWNIENDKKTIDRGFFRLMCDHIQELLNTGTYFDITRKIPTAISWSFPVVQTRPNNGCISDVTKGYTLAEDIKGQDLGIIFSKMMMVNNNVQLEVDSIVNDAVSVYLAGLYVHKCHLGLVLGTGLNASFPIKSHLYNSELSFFGTSFLPSLTHNLIDETMCPDVAFIAPDNYISSKSPVYQPLEYMCAGRYLGEMFRLGLVIGALNREIFQDQITQFNRNEILVTPYGLSSKIISELSEADYSIACGIFKIKFGLILTSNDYTMINSLIEVLTNRAAIILSASILACMKFISKLSSKKDVNLREQCRLVYVGSLLHHYKKYLTKVQSILDRYHIDVGLQKFDMKHMDDSSIIGAAVSAATFVTMEHM</sequence>
<dbReference type="KEGG" id="bbrx:BRETT_003449"/>
<evidence type="ECO:0000256" key="6">
    <source>
        <dbReference type="RuleBase" id="RU362007"/>
    </source>
</evidence>
<evidence type="ECO:0000259" key="7">
    <source>
        <dbReference type="Pfam" id="PF00349"/>
    </source>
</evidence>
<dbReference type="EMBL" id="CP063137">
    <property type="protein sequence ID" value="QOU23256.1"/>
    <property type="molecule type" value="Genomic_DNA"/>
</dbReference>
<evidence type="ECO:0000256" key="3">
    <source>
        <dbReference type="ARBA" id="ARBA00022741"/>
    </source>
</evidence>
<keyword evidence="4 6" id="KW-0418">Kinase</keyword>
<keyword evidence="3 6" id="KW-0547">Nucleotide-binding</keyword>
<dbReference type="Pfam" id="PF03727">
    <property type="entry name" value="Hexokinase_2"/>
    <property type="match status" value="1"/>
</dbReference>
<evidence type="ECO:0000256" key="2">
    <source>
        <dbReference type="ARBA" id="ARBA00022679"/>
    </source>
</evidence>
<reference evidence="9" key="2">
    <citation type="journal article" name="BMC Genomics">
        <title>New genome assemblies reveal patterns of domestication and adaptation across Brettanomyces (Dekkera) species.</title>
        <authorList>
            <person name="Roach M.J."/>
            <person name="Borneman A.R."/>
        </authorList>
    </citation>
    <scope>NUCLEOTIDE SEQUENCE</scope>
    <source>
        <strain evidence="9">UCD 2041</strain>
    </source>
</reference>
<dbReference type="Gene3D" id="3.30.420.40">
    <property type="match status" value="1"/>
</dbReference>
<evidence type="ECO:0000313" key="9">
    <source>
        <dbReference type="EMBL" id="QOU23256.1"/>
    </source>
</evidence>
<evidence type="ECO:0000256" key="5">
    <source>
        <dbReference type="ARBA" id="ARBA00022840"/>
    </source>
</evidence>
<organism evidence="9 10">
    <name type="scientific">Dekkera bruxellensis</name>
    <name type="common">Brettanomyces custersii</name>
    <dbReference type="NCBI Taxonomy" id="5007"/>
    <lineage>
        <taxon>Eukaryota</taxon>
        <taxon>Fungi</taxon>
        <taxon>Dikarya</taxon>
        <taxon>Ascomycota</taxon>
        <taxon>Saccharomycotina</taxon>
        <taxon>Pichiomycetes</taxon>
        <taxon>Pichiales</taxon>
        <taxon>Pichiaceae</taxon>
        <taxon>Brettanomyces</taxon>
    </lineage>
</organism>
<evidence type="ECO:0000256" key="1">
    <source>
        <dbReference type="ARBA" id="ARBA00009225"/>
    </source>
</evidence>
<dbReference type="PROSITE" id="PS51748">
    <property type="entry name" value="HEXOKINASE_2"/>
    <property type="match status" value="1"/>
</dbReference>
<keyword evidence="5 6" id="KW-0067">ATP-binding</keyword>
<dbReference type="Pfam" id="PF00349">
    <property type="entry name" value="Hexokinase_1"/>
    <property type="match status" value="1"/>
</dbReference>
<dbReference type="GO" id="GO:0005524">
    <property type="term" value="F:ATP binding"/>
    <property type="evidence" value="ECO:0007669"/>
    <property type="project" value="UniProtKB-UniRule"/>
</dbReference>
<reference evidence="9" key="1">
    <citation type="submission" date="2020-10" db="EMBL/GenBank/DDBJ databases">
        <authorList>
            <person name="Palmer J.M."/>
        </authorList>
    </citation>
    <scope>NUCLEOTIDE SEQUENCE</scope>
    <source>
        <strain evidence="9">UCD 2041</strain>
    </source>
</reference>
<feature type="domain" description="Hexokinase N-terminal" evidence="7">
    <location>
        <begin position="65"/>
        <end position="247"/>
    </location>
</feature>
<dbReference type="GO" id="GO:0006013">
    <property type="term" value="P:mannose metabolic process"/>
    <property type="evidence" value="ECO:0007669"/>
    <property type="project" value="TreeGrafter"/>
</dbReference>
<dbReference type="GO" id="GO:0019158">
    <property type="term" value="F:mannokinase activity"/>
    <property type="evidence" value="ECO:0007669"/>
    <property type="project" value="TreeGrafter"/>
</dbReference>
<evidence type="ECO:0000256" key="4">
    <source>
        <dbReference type="ARBA" id="ARBA00022777"/>
    </source>
</evidence>
<dbReference type="OrthoDB" id="419537at2759"/>
<name>A0A871RDH6_DEKBR</name>
<feature type="domain" description="Hexokinase C-terminal" evidence="8">
    <location>
        <begin position="253"/>
        <end position="495"/>
    </location>
</feature>
<dbReference type="GO" id="GO:0005829">
    <property type="term" value="C:cytosol"/>
    <property type="evidence" value="ECO:0007669"/>
    <property type="project" value="TreeGrafter"/>
</dbReference>
<accession>A0A871RDH6</accession>
<dbReference type="Gene3D" id="3.40.367.20">
    <property type="match status" value="1"/>
</dbReference>
<dbReference type="GO" id="GO:0004340">
    <property type="term" value="F:glucokinase activity"/>
    <property type="evidence" value="ECO:0007669"/>
    <property type="project" value="TreeGrafter"/>
</dbReference>
<proteinExistence type="inferred from homology"/>
<evidence type="ECO:0000313" key="10">
    <source>
        <dbReference type="Proteomes" id="UP000663131"/>
    </source>
</evidence>
<evidence type="ECO:0000259" key="8">
    <source>
        <dbReference type="Pfam" id="PF03727"/>
    </source>
</evidence>
<dbReference type="PANTHER" id="PTHR19443:SF24">
    <property type="entry name" value="PHOSPHOTRANSFERASE"/>
    <property type="match status" value="1"/>
</dbReference>
<dbReference type="GO" id="GO:0005739">
    <property type="term" value="C:mitochondrion"/>
    <property type="evidence" value="ECO:0007669"/>
    <property type="project" value="TreeGrafter"/>
</dbReference>
<dbReference type="RefSeq" id="XP_041139749.1">
    <property type="nucleotide sequence ID" value="XM_041281958.1"/>
</dbReference>
<dbReference type="GeneID" id="64575373"/>
<dbReference type="SUPFAM" id="SSF53067">
    <property type="entry name" value="Actin-like ATPase domain"/>
    <property type="match status" value="2"/>
</dbReference>
<dbReference type="InterPro" id="IPR001312">
    <property type="entry name" value="Hexokinase"/>
</dbReference>
<dbReference type="InterPro" id="IPR022673">
    <property type="entry name" value="Hexokinase_C"/>
</dbReference>
<dbReference type="GO" id="GO:0008865">
    <property type="term" value="F:fructokinase activity"/>
    <property type="evidence" value="ECO:0007669"/>
    <property type="project" value="TreeGrafter"/>
</dbReference>
<dbReference type="UniPathway" id="UPA00109">
    <property type="reaction ID" value="UER00180"/>
</dbReference>
<protein>
    <recommendedName>
        <fullName evidence="6">Phosphotransferase</fullName>
        <ecNumber evidence="6">2.7.1.-</ecNumber>
    </recommendedName>
</protein>
<dbReference type="PRINTS" id="PR00475">
    <property type="entry name" value="HEXOKINASE"/>
</dbReference>
<dbReference type="GO" id="GO:0006096">
    <property type="term" value="P:glycolytic process"/>
    <property type="evidence" value="ECO:0007669"/>
    <property type="project" value="UniProtKB-UniPathway"/>
</dbReference>
<dbReference type="AlphaFoldDB" id="A0A871RDH6"/>
<dbReference type="Proteomes" id="UP000663131">
    <property type="component" value="Chromosome 9"/>
</dbReference>
<dbReference type="GO" id="GO:0006006">
    <property type="term" value="P:glucose metabolic process"/>
    <property type="evidence" value="ECO:0007669"/>
    <property type="project" value="TreeGrafter"/>
</dbReference>
<gene>
    <name evidence="9" type="ORF">BRETT_003449</name>
</gene>
<dbReference type="GO" id="GO:0001678">
    <property type="term" value="P:intracellular glucose homeostasis"/>
    <property type="evidence" value="ECO:0007669"/>
    <property type="project" value="InterPro"/>
</dbReference>
<keyword evidence="2 6" id="KW-0808">Transferase</keyword>
<dbReference type="PANTHER" id="PTHR19443">
    <property type="entry name" value="HEXOKINASE"/>
    <property type="match status" value="1"/>
</dbReference>
<dbReference type="CDD" id="cd24000">
    <property type="entry name" value="ASKHA_NBD_HK"/>
    <property type="match status" value="1"/>
</dbReference>
<keyword evidence="6" id="KW-0324">Glycolysis</keyword>
<dbReference type="EC" id="2.7.1.-" evidence="6"/>